<comment type="caution">
    <text evidence="12">The sequence shown here is derived from an EMBL/GenBank/DDBJ whole genome shotgun (WGS) entry which is preliminary data.</text>
</comment>
<feature type="signal peptide" evidence="10">
    <location>
        <begin position="1"/>
        <end position="18"/>
    </location>
</feature>
<name>A0A167EXR2_9FLAO</name>
<dbReference type="Pfam" id="PF03544">
    <property type="entry name" value="TonB_C"/>
    <property type="match status" value="1"/>
</dbReference>
<dbReference type="STRING" id="1763537.ULVI_13025"/>
<evidence type="ECO:0000256" key="9">
    <source>
        <dbReference type="ARBA" id="ARBA00023136"/>
    </source>
</evidence>
<dbReference type="OrthoDB" id="1522859at2"/>
<evidence type="ECO:0000256" key="7">
    <source>
        <dbReference type="ARBA" id="ARBA00022927"/>
    </source>
</evidence>
<evidence type="ECO:0000313" key="12">
    <source>
        <dbReference type="EMBL" id="OAB75983.1"/>
    </source>
</evidence>
<keyword evidence="9" id="KW-0472">Membrane</keyword>
<feature type="domain" description="TonB C-terminal" evidence="11">
    <location>
        <begin position="53"/>
        <end position="142"/>
    </location>
</feature>
<dbReference type="Gene3D" id="3.30.1150.10">
    <property type="match status" value="1"/>
</dbReference>
<evidence type="ECO:0000256" key="1">
    <source>
        <dbReference type="ARBA" id="ARBA00004383"/>
    </source>
</evidence>
<evidence type="ECO:0000256" key="4">
    <source>
        <dbReference type="ARBA" id="ARBA00022475"/>
    </source>
</evidence>
<dbReference type="NCBIfam" id="TIGR01352">
    <property type="entry name" value="tonB_Cterm"/>
    <property type="match status" value="1"/>
</dbReference>
<evidence type="ECO:0000256" key="2">
    <source>
        <dbReference type="ARBA" id="ARBA00006555"/>
    </source>
</evidence>
<organism evidence="12 13">
    <name type="scientific">Cochleicola gelatinilyticus</name>
    <dbReference type="NCBI Taxonomy" id="1763537"/>
    <lineage>
        <taxon>Bacteria</taxon>
        <taxon>Pseudomonadati</taxon>
        <taxon>Bacteroidota</taxon>
        <taxon>Flavobacteriia</taxon>
        <taxon>Flavobacteriales</taxon>
        <taxon>Flavobacteriaceae</taxon>
        <taxon>Cochleicola</taxon>
    </lineage>
</organism>
<evidence type="ECO:0000256" key="8">
    <source>
        <dbReference type="ARBA" id="ARBA00022989"/>
    </source>
</evidence>
<comment type="similarity">
    <text evidence="2">Belongs to the TonB family.</text>
</comment>
<dbReference type="InterPro" id="IPR051045">
    <property type="entry name" value="TonB-dependent_transducer"/>
</dbReference>
<comment type="subcellular location">
    <subcellularLocation>
        <location evidence="1">Cell inner membrane</location>
        <topology evidence="1">Single-pass membrane protein</topology>
        <orientation evidence="1">Periplasmic side</orientation>
    </subcellularLocation>
</comment>
<keyword evidence="8" id="KW-1133">Transmembrane helix</keyword>
<dbReference type="SUPFAM" id="SSF74653">
    <property type="entry name" value="TolA/TonB C-terminal domain"/>
    <property type="match status" value="1"/>
</dbReference>
<keyword evidence="6" id="KW-0812">Transmembrane</keyword>
<evidence type="ECO:0000256" key="3">
    <source>
        <dbReference type="ARBA" id="ARBA00022448"/>
    </source>
</evidence>
<reference evidence="12 13" key="1">
    <citation type="submission" date="2016-02" db="EMBL/GenBank/DDBJ databases">
        <title>Ulvibacter sp. LPB0005, isolated from Thais luteostoma.</title>
        <authorList>
            <person name="Shin S.-K."/>
            <person name="Yi H."/>
        </authorList>
    </citation>
    <scope>NUCLEOTIDE SEQUENCE [LARGE SCALE GENOMIC DNA]</scope>
    <source>
        <strain evidence="12 13">LPB0005</strain>
    </source>
</reference>
<dbReference type="Proteomes" id="UP000077013">
    <property type="component" value="Unassembled WGS sequence"/>
</dbReference>
<dbReference type="GO" id="GO:0055085">
    <property type="term" value="P:transmembrane transport"/>
    <property type="evidence" value="ECO:0007669"/>
    <property type="project" value="InterPro"/>
</dbReference>
<feature type="chain" id="PRO_5007886105" evidence="10">
    <location>
        <begin position="19"/>
        <end position="142"/>
    </location>
</feature>
<evidence type="ECO:0000256" key="5">
    <source>
        <dbReference type="ARBA" id="ARBA00022519"/>
    </source>
</evidence>
<dbReference type="PANTHER" id="PTHR33446">
    <property type="entry name" value="PROTEIN TONB-RELATED"/>
    <property type="match status" value="1"/>
</dbReference>
<dbReference type="RefSeq" id="WP_068593240.1">
    <property type="nucleotide sequence ID" value="NZ_LRXL01000052.1"/>
</dbReference>
<dbReference type="AlphaFoldDB" id="A0A167EXR2"/>
<dbReference type="PANTHER" id="PTHR33446:SF2">
    <property type="entry name" value="PROTEIN TONB"/>
    <property type="match status" value="1"/>
</dbReference>
<keyword evidence="7" id="KW-0653">Protein transport</keyword>
<dbReference type="GO" id="GO:0098797">
    <property type="term" value="C:plasma membrane protein complex"/>
    <property type="evidence" value="ECO:0007669"/>
    <property type="project" value="TreeGrafter"/>
</dbReference>
<evidence type="ECO:0000256" key="10">
    <source>
        <dbReference type="SAM" id="SignalP"/>
    </source>
</evidence>
<dbReference type="GO" id="GO:0015031">
    <property type="term" value="P:protein transport"/>
    <property type="evidence" value="ECO:0007669"/>
    <property type="project" value="UniProtKB-KW"/>
</dbReference>
<keyword evidence="4" id="KW-1003">Cell membrane</keyword>
<keyword evidence="3" id="KW-0813">Transport</keyword>
<protein>
    <submittedName>
        <fullName evidence="12">Energy transducer TonB</fullName>
    </submittedName>
</protein>
<gene>
    <name evidence="12" type="ORF">ULVI_13025</name>
</gene>
<dbReference type="InterPro" id="IPR037682">
    <property type="entry name" value="TonB_C"/>
</dbReference>
<evidence type="ECO:0000313" key="13">
    <source>
        <dbReference type="Proteomes" id="UP000077013"/>
    </source>
</evidence>
<dbReference type="InterPro" id="IPR006260">
    <property type="entry name" value="TonB/TolA_C"/>
</dbReference>
<keyword evidence="10" id="KW-0732">Signal</keyword>
<evidence type="ECO:0000259" key="11">
    <source>
        <dbReference type="PROSITE" id="PS52015"/>
    </source>
</evidence>
<sequence>MKKSLLILAILFSATLCAQQEWGDMQKNELTLKEIAPIWPGCDSKNVAQRDACFDTKLSQHIQKNFKYPAAAWKNKEQGRVVVEFVIDEKGMPVVKSATGATKSLQEEAKRNIMAIPKMTKPGMMGGKPRAIKYTVPFTFKM</sequence>
<keyword evidence="13" id="KW-1185">Reference proteome</keyword>
<accession>A0A167EXR2</accession>
<dbReference type="PROSITE" id="PS52015">
    <property type="entry name" value="TONB_CTD"/>
    <property type="match status" value="1"/>
</dbReference>
<dbReference type="EMBL" id="LRXL01000052">
    <property type="protein sequence ID" value="OAB75983.1"/>
    <property type="molecule type" value="Genomic_DNA"/>
</dbReference>
<proteinExistence type="inferred from homology"/>
<keyword evidence="5" id="KW-0997">Cell inner membrane</keyword>
<dbReference type="GO" id="GO:0031992">
    <property type="term" value="F:energy transducer activity"/>
    <property type="evidence" value="ECO:0007669"/>
    <property type="project" value="TreeGrafter"/>
</dbReference>
<evidence type="ECO:0000256" key="6">
    <source>
        <dbReference type="ARBA" id="ARBA00022692"/>
    </source>
</evidence>